<dbReference type="GO" id="GO:0016757">
    <property type="term" value="F:glycosyltransferase activity"/>
    <property type="evidence" value="ECO:0007669"/>
    <property type="project" value="UniProtKB-KW"/>
</dbReference>
<keyword evidence="6" id="KW-0808">Transferase</keyword>
<dbReference type="Gene3D" id="3.40.710.10">
    <property type="entry name" value="DD-peptidase/beta-lactamase superfamily"/>
    <property type="match status" value="1"/>
</dbReference>
<dbReference type="EMBL" id="CP046457">
    <property type="protein sequence ID" value="QGT99130.1"/>
    <property type="molecule type" value="Genomic_DNA"/>
</dbReference>
<dbReference type="InterPro" id="IPR036138">
    <property type="entry name" value="PBP_dimer_sf"/>
</dbReference>
<name>A0A6I6DDJ6_9FIRM</name>
<dbReference type="PANTHER" id="PTHR30627">
    <property type="entry name" value="PEPTIDOGLYCAN D,D-TRANSPEPTIDASE"/>
    <property type="match status" value="1"/>
</dbReference>
<feature type="transmembrane region" description="Helical" evidence="4">
    <location>
        <begin position="12"/>
        <end position="32"/>
    </location>
</feature>
<keyword evidence="6" id="KW-0132">Cell division</keyword>
<organism evidence="6 7">
    <name type="scientific">Candidatus Syntrophocurvum alkaliphilum</name>
    <dbReference type="NCBI Taxonomy" id="2293317"/>
    <lineage>
        <taxon>Bacteria</taxon>
        <taxon>Bacillati</taxon>
        <taxon>Bacillota</taxon>
        <taxon>Clostridia</taxon>
        <taxon>Eubacteriales</taxon>
        <taxon>Syntrophomonadaceae</taxon>
        <taxon>Candidatus Syntrophocurvum</taxon>
    </lineage>
</organism>
<dbReference type="AlphaFoldDB" id="A0A6I6DDJ6"/>
<dbReference type="SMART" id="SM00740">
    <property type="entry name" value="PASTA"/>
    <property type="match status" value="2"/>
</dbReference>
<dbReference type="GO" id="GO:0051301">
    <property type="term" value="P:cell division"/>
    <property type="evidence" value="ECO:0007669"/>
    <property type="project" value="UniProtKB-KW"/>
</dbReference>
<dbReference type="GO" id="GO:0071555">
    <property type="term" value="P:cell wall organization"/>
    <property type="evidence" value="ECO:0007669"/>
    <property type="project" value="TreeGrafter"/>
</dbReference>
<evidence type="ECO:0000313" key="7">
    <source>
        <dbReference type="Proteomes" id="UP000426444"/>
    </source>
</evidence>
<keyword evidence="4" id="KW-0812">Transmembrane</keyword>
<dbReference type="InterPro" id="IPR001460">
    <property type="entry name" value="PCN-bd_Tpept"/>
</dbReference>
<sequence length="704" mass="77143">MQTTNLLVRKRIAALFFLFSIGFVILTGRIFWVQFVRGAELSEMAIQNRMRDVPVESKRGIIYDRSGNELALSISADSVYAIPAEVRYSEQQKDIARQVAAVLSLEEEKVYERITKHSSFEWVKRKIDVEQAQELRELNLPGIGLTEESRRFYPKGTLASHVLGISGADNTGLEGVDFVYNDLVGGTKGRIVIEHDAANRPIPEATHRYIPPINGANLVLTLDETIQYITERELDKVFREKNAKAATAIVMDVQSGEILSMASRPTFDPNNYSDYPDSNRRNYAINDSYEPGSTMKITTSAMVLEESVVGSDSKFVCKGSVKVGSETISCANHKAHGTQTFAEVVENSCNVGFVNIGLDLGLEKYFKYLNAFGFGKTTDIDLPGEATGILVPQSRAKQIDLATMSMGQANAVTPLQLIRAMAAIANGGQLIEPKILKKAIDADGNILREHEPNVVRNIISEETSKELSLILEGVVANGTGRNAYIDGYRVAGKTGTAQKIAPGGGYLANEYVASFIGFAPANDPKLACIVVVDAPQGYPYYGGWVAAPVFREIMHDSLRYLEVPIQAKESEIDNEKEQKVIVPDVVNLPLAEASNIIQSRGLEVKVKGTGNIVWQQTPNPNTQITSQSQVIIHLSPFEKDNESGEVTVPDLQGKSMKEVAKILSDLGLHLVPEGYGLTYDQSPNPGKVITRGSTIKVKFQPVDE</sequence>
<dbReference type="Gene3D" id="3.30.10.20">
    <property type="match status" value="2"/>
</dbReference>
<dbReference type="Proteomes" id="UP000426444">
    <property type="component" value="Chromosome"/>
</dbReference>
<dbReference type="Pfam" id="PF03717">
    <property type="entry name" value="PBP_dimer"/>
    <property type="match status" value="1"/>
</dbReference>
<evidence type="ECO:0000256" key="4">
    <source>
        <dbReference type="SAM" id="Phobius"/>
    </source>
</evidence>
<evidence type="ECO:0000259" key="5">
    <source>
        <dbReference type="PROSITE" id="PS51178"/>
    </source>
</evidence>
<evidence type="ECO:0000313" key="6">
    <source>
        <dbReference type="EMBL" id="QGT99130.1"/>
    </source>
</evidence>
<dbReference type="GO" id="GO:0008658">
    <property type="term" value="F:penicillin binding"/>
    <property type="evidence" value="ECO:0007669"/>
    <property type="project" value="InterPro"/>
</dbReference>
<dbReference type="SUPFAM" id="SSF56601">
    <property type="entry name" value="beta-lactamase/transpeptidase-like"/>
    <property type="match status" value="1"/>
</dbReference>
<keyword evidence="6" id="KW-0328">Glycosyltransferase</keyword>
<dbReference type="SUPFAM" id="SSF54184">
    <property type="entry name" value="Penicillin-binding protein 2x (pbp-2x), c-terminal domain"/>
    <property type="match status" value="2"/>
</dbReference>
<reference evidence="7" key="1">
    <citation type="journal article" date="2019" name="Microbiology">
        <title>Complete Genome Sequence of an Uncultured Bacterium of the Candidate Phylum Bipolaricaulota.</title>
        <authorList>
            <person name="Kadnikov V.V."/>
            <person name="Mardanov A.V."/>
            <person name="Beletsky A.V."/>
            <person name="Frank Y.A."/>
            <person name="Karnachuk O.V."/>
            <person name="Ravin N.V."/>
        </authorList>
    </citation>
    <scope>NUCLEOTIDE SEQUENCE [LARGE SCALE GENOMIC DNA]</scope>
</reference>
<dbReference type="GO" id="GO:0005886">
    <property type="term" value="C:plasma membrane"/>
    <property type="evidence" value="ECO:0007669"/>
    <property type="project" value="TreeGrafter"/>
</dbReference>
<dbReference type="OrthoDB" id="9804124at2"/>
<keyword evidence="7" id="KW-1185">Reference proteome</keyword>
<dbReference type="InterPro" id="IPR005543">
    <property type="entry name" value="PASTA_dom"/>
</dbReference>
<dbReference type="SUPFAM" id="SSF56519">
    <property type="entry name" value="Penicillin binding protein dimerisation domain"/>
    <property type="match status" value="1"/>
</dbReference>
<keyword evidence="3 4" id="KW-0472">Membrane</keyword>
<evidence type="ECO:0000256" key="3">
    <source>
        <dbReference type="ARBA" id="ARBA00023136"/>
    </source>
</evidence>
<dbReference type="PANTHER" id="PTHR30627:SF1">
    <property type="entry name" value="PEPTIDOGLYCAN D,D-TRANSPEPTIDASE FTSI"/>
    <property type="match status" value="1"/>
</dbReference>
<keyword evidence="6" id="KW-0131">Cell cycle</keyword>
<dbReference type="Gene3D" id="3.90.1310.10">
    <property type="entry name" value="Penicillin-binding protein 2a (Domain 2)"/>
    <property type="match status" value="1"/>
</dbReference>
<keyword evidence="4" id="KW-1133">Transmembrane helix</keyword>
<dbReference type="RefSeq" id="WP_156203055.1">
    <property type="nucleotide sequence ID" value="NZ_CP046457.1"/>
</dbReference>
<dbReference type="Pfam" id="PF03793">
    <property type="entry name" value="PASTA"/>
    <property type="match status" value="2"/>
</dbReference>
<dbReference type="NCBIfam" id="TIGR02214">
    <property type="entry name" value="spoVD_pbp"/>
    <property type="match status" value="1"/>
</dbReference>
<accession>A0A6I6DDJ6</accession>
<dbReference type="InterPro" id="IPR005311">
    <property type="entry name" value="PBP_dimer"/>
</dbReference>
<comment type="subcellular location">
    <subcellularLocation>
        <location evidence="1">Membrane</location>
    </subcellularLocation>
</comment>
<dbReference type="CDD" id="cd06576">
    <property type="entry name" value="PASTA_Pbp2x-like_1"/>
    <property type="match status" value="1"/>
</dbReference>
<dbReference type="InterPro" id="IPR011927">
    <property type="entry name" value="SpoVD_pbp"/>
</dbReference>
<evidence type="ECO:0000256" key="2">
    <source>
        <dbReference type="ARBA" id="ARBA00007171"/>
    </source>
</evidence>
<dbReference type="CDD" id="cd06575">
    <property type="entry name" value="PASTA_Pbp2x-like_2"/>
    <property type="match status" value="1"/>
</dbReference>
<proteinExistence type="inferred from homology"/>
<dbReference type="InterPro" id="IPR012338">
    <property type="entry name" value="Beta-lactam/transpept-like"/>
</dbReference>
<dbReference type="InterPro" id="IPR050515">
    <property type="entry name" value="Beta-lactam/transpept"/>
</dbReference>
<feature type="domain" description="PASTA" evidence="5">
    <location>
        <begin position="576"/>
        <end position="636"/>
    </location>
</feature>
<dbReference type="Gene3D" id="3.30.450.330">
    <property type="match status" value="1"/>
</dbReference>
<feature type="domain" description="PASTA" evidence="5">
    <location>
        <begin position="641"/>
        <end position="701"/>
    </location>
</feature>
<protein>
    <submittedName>
        <fullName evidence="6">Cell division protein FtsI [Peptidoglycan synthetase]</fullName>
        <ecNumber evidence="6">2.4.1.129</ecNumber>
    </submittedName>
</protein>
<gene>
    <name evidence="6" type="ORF">SYNTR_0537</name>
</gene>
<dbReference type="Pfam" id="PF00905">
    <property type="entry name" value="Transpeptidase"/>
    <property type="match status" value="1"/>
</dbReference>
<dbReference type="PROSITE" id="PS51178">
    <property type="entry name" value="PASTA"/>
    <property type="match status" value="2"/>
</dbReference>
<dbReference type="EC" id="2.4.1.129" evidence="6"/>
<dbReference type="KEGG" id="salq:SYNTR_0537"/>
<comment type="similarity">
    <text evidence="2">Belongs to the transpeptidase family.</text>
</comment>
<evidence type="ECO:0000256" key="1">
    <source>
        <dbReference type="ARBA" id="ARBA00004370"/>
    </source>
</evidence>